<dbReference type="InterPro" id="IPR001647">
    <property type="entry name" value="HTH_TetR"/>
</dbReference>
<dbReference type="PROSITE" id="PS50977">
    <property type="entry name" value="HTH_TETR_2"/>
    <property type="match status" value="1"/>
</dbReference>
<protein>
    <submittedName>
        <fullName evidence="4">TetR/AcrR family transcriptional regulator</fullName>
    </submittedName>
</protein>
<dbReference type="EMBL" id="JAZDQT010000003">
    <property type="protein sequence ID" value="MEE1947024.1"/>
    <property type="molecule type" value="Genomic_DNA"/>
</dbReference>
<keyword evidence="1 2" id="KW-0238">DNA-binding</keyword>
<dbReference type="PRINTS" id="PR00455">
    <property type="entry name" value="HTHTETR"/>
</dbReference>
<evidence type="ECO:0000256" key="1">
    <source>
        <dbReference type="ARBA" id="ARBA00023125"/>
    </source>
</evidence>
<proteinExistence type="predicted"/>
<organism evidence="4 5">
    <name type="scientific">Pedobacter albus</name>
    <dbReference type="NCBI Taxonomy" id="3113905"/>
    <lineage>
        <taxon>Bacteria</taxon>
        <taxon>Pseudomonadati</taxon>
        <taxon>Bacteroidota</taxon>
        <taxon>Sphingobacteriia</taxon>
        <taxon>Sphingobacteriales</taxon>
        <taxon>Sphingobacteriaceae</taxon>
        <taxon>Pedobacter</taxon>
    </lineage>
</organism>
<accession>A0ABU7IC40</accession>
<dbReference type="SUPFAM" id="SSF46689">
    <property type="entry name" value="Homeodomain-like"/>
    <property type="match status" value="1"/>
</dbReference>
<comment type="caution">
    <text evidence="4">The sequence shown here is derived from an EMBL/GenBank/DDBJ whole genome shotgun (WGS) entry which is preliminary data.</text>
</comment>
<dbReference type="RefSeq" id="WP_330109311.1">
    <property type="nucleotide sequence ID" value="NZ_JAZDQT010000003.1"/>
</dbReference>
<evidence type="ECO:0000313" key="5">
    <source>
        <dbReference type="Proteomes" id="UP001336835"/>
    </source>
</evidence>
<evidence type="ECO:0000259" key="3">
    <source>
        <dbReference type="PROSITE" id="PS50977"/>
    </source>
</evidence>
<dbReference type="Proteomes" id="UP001336835">
    <property type="component" value="Unassembled WGS sequence"/>
</dbReference>
<sequence>MRVRDEEKVKLVKQTAIKLIVEDGFEGFSMNKLAKACGISVATLYIYYEDRDDLIISIAKEEGDRMGDAMIKDFDPEASFEEGMRVQWRNRYAFISENPVSGLFLEQLRTSTYQERFLDDFMKKFKHVIARFMHQVVERGEVNAMPFEVFWSIAYSPLYSLIRFDREGQSLGGKPFKLSDEVLWQTFDLVIKALKN</sequence>
<dbReference type="Gene3D" id="1.10.357.10">
    <property type="entry name" value="Tetracycline Repressor, domain 2"/>
    <property type="match status" value="1"/>
</dbReference>
<feature type="domain" description="HTH tetR-type" evidence="3">
    <location>
        <begin position="6"/>
        <end position="66"/>
    </location>
</feature>
<keyword evidence="5" id="KW-1185">Reference proteome</keyword>
<evidence type="ECO:0000256" key="2">
    <source>
        <dbReference type="PROSITE-ProRule" id="PRU00335"/>
    </source>
</evidence>
<dbReference type="InterPro" id="IPR050624">
    <property type="entry name" value="HTH-type_Tx_Regulator"/>
</dbReference>
<reference evidence="4 5" key="1">
    <citation type="submission" date="2024-01" db="EMBL/GenBank/DDBJ databases">
        <title>Pedobacter sp. nov., isolated from fresh soil.</title>
        <authorList>
            <person name="Le N.T.T."/>
        </authorList>
    </citation>
    <scope>NUCLEOTIDE SEQUENCE [LARGE SCALE GENOMIC DNA]</scope>
    <source>
        <strain evidence="4 5">KR3-3</strain>
    </source>
</reference>
<feature type="DNA-binding region" description="H-T-H motif" evidence="2">
    <location>
        <begin position="29"/>
        <end position="48"/>
    </location>
</feature>
<dbReference type="Pfam" id="PF00440">
    <property type="entry name" value="TetR_N"/>
    <property type="match status" value="1"/>
</dbReference>
<dbReference type="PANTHER" id="PTHR43479:SF11">
    <property type="entry name" value="ACREF_ENVCD OPERON REPRESSOR-RELATED"/>
    <property type="match status" value="1"/>
</dbReference>
<dbReference type="PANTHER" id="PTHR43479">
    <property type="entry name" value="ACREF/ENVCD OPERON REPRESSOR-RELATED"/>
    <property type="match status" value="1"/>
</dbReference>
<evidence type="ECO:0000313" key="4">
    <source>
        <dbReference type="EMBL" id="MEE1947024.1"/>
    </source>
</evidence>
<dbReference type="InterPro" id="IPR009057">
    <property type="entry name" value="Homeodomain-like_sf"/>
</dbReference>
<gene>
    <name evidence="4" type="ORF">VRU48_18005</name>
</gene>
<name>A0ABU7IC40_9SPHI</name>